<dbReference type="PANTHER" id="PTHR11102">
    <property type="entry name" value="SEL-1-LIKE PROTEIN"/>
    <property type="match status" value="1"/>
</dbReference>
<dbReference type="AlphaFoldDB" id="A0A1S8CQY6"/>
<dbReference type="Pfam" id="PF08238">
    <property type="entry name" value="Sel1"/>
    <property type="match status" value="4"/>
</dbReference>
<dbReference type="GO" id="GO:0036503">
    <property type="term" value="P:ERAD pathway"/>
    <property type="evidence" value="ECO:0007669"/>
    <property type="project" value="TreeGrafter"/>
</dbReference>
<dbReference type="InterPro" id="IPR006597">
    <property type="entry name" value="Sel1-like"/>
</dbReference>
<dbReference type="InterPro" id="IPR050767">
    <property type="entry name" value="Sel1_AlgK"/>
</dbReference>
<dbReference type="STRING" id="1907941.BKE30_14740"/>
<evidence type="ECO:0000313" key="2">
    <source>
        <dbReference type="Proteomes" id="UP000192132"/>
    </source>
</evidence>
<reference evidence="1 2" key="1">
    <citation type="submission" date="2016-10" db="EMBL/GenBank/DDBJ databases">
        <title>Draft Genome sequence of Alkanindiges sp. strain H1.</title>
        <authorList>
            <person name="Subhash Y."/>
            <person name="Lee S."/>
        </authorList>
    </citation>
    <scope>NUCLEOTIDE SEQUENCE [LARGE SCALE GENOMIC DNA]</scope>
    <source>
        <strain evidence="1 2">H1</strain>
    </source>
</reference>
<dbReference type="SMART" id="SM00671">
    <property type="entry name" value="SEL1"/>
    <property type="match status" value="3"/>
</dbReference>
<dbReference type="Gene3D" id="1.25.40.10">
    <property type="entry name" value="Tetratricopeptide repeat domain"/>
    <property type="match status" value="1"/>
</dbReference>
<dbReference type="Proteomes" id="UP000192132">
    <property type="component" value="Unassembled WGS sequence"/>
</dbReference>
<protein>
    <recommendedName>
        <fullName evidence="3">Sel1 repeat family protein</fullName>
    </recommendedName>
</protein>
<accession>A0A1S8CQY6</accession>
<proteinExistence type="predicted"/>
<dbReference type="PANTHER" id="PTHR11102:SF147">
    <property type="entry name" value="SEL1L ADAPTOR SUBUNIT OF ERAD E3 UBIQUITIN LIGASE"/>
    <property type="match status" value="1"/>
</dbReference>
<organism evidence="1 2">
    <name type="scientific">Alkanindiges hydrocarboniclasticus</name>
    <dbReference type="NCBI Taxonomy" id="1907941"/>
    <lineage>
        <taxon>Bacteria</taxon>
        <taxon>Pseudomonadati</taxon>
        <taxon>Pseudomonadota</taxon>
        <taxon>Gammaproteobacteria</taxon>
        <taxon>Moraxellales</taxon>
        <taxon>Moraxellaceae</taxon>
        <taxon>Alkanindiges</taxon>
    </lineage>
</organism>
<dbReference type="EMBL" id="MLCN01000055">
    <property type="protein sequence ID" value="ONG37383.1"/>
    <property type="molecule type" value="Genomic_DNA"/>
</dbReference>
<gene>
    <name evidence="1" type="ORF">BKE30_14740</name>
</gene>
<evidence type="ECO:0000313" key="1">
    <source>
        <dbReference type="EMBL" id="ONG37383.1"/>
    </source>
</evidence>
<evidence type="ECO:0008006" key="3">
    <source>
        <dbReference type="Google" id="ProtNLM"/>
    </source>
</evidence>
<comment type="caution">
    <text evidence="1">The sequence shown here is derived from an EMBL/GenBank/DDBJ whole genome shotgun (WGS) entry which is preliminary data.</text>
</comment>
<dbReference type="InterPro" id="IPR011990">
    <property type="entry name" value="TPR-like_helical_dom_sf"/>
</dbReference>
<keyword evidence="2" id="KW-1185">Reference proteome</keyword>
<sequence length="307" mass="34427">MLSSPASHADLISNLPQIDRPSWLPELPKDANFGFTTNTTKFNELKKRLIEQKDRTALKPLKQLADSGFSQAITLFGYIYDNEPKLVKLNPTIAAHYWAASARMNDPVAMYNLGVLYLYGRGVPQTTDTAFRLFDLASQQTMGKANYMLGKMYEVKKDYQGAIQAYEGCFNYQTIPKCKTRYGILSIKTKAAKDIEINKVMAGLDDASSRGDPEAMYTLARLHAEGLLLSKSMENMVASLEPLRISPDPYWRKVAADMYRAYNPSPDAIKKGRDNYRVSHIGGIVQGLLQSSVDDRRTVLEKGDLFT</sequence>
<dbReference type="SUPFAM" id="SSF81901">
    <property type="entry name" value="HCP-like"/>
    <property type="match status" value="1"/>
</dbReference>
<name>A0A1S8CQY6_9GAMM</name>